<evidence type="ECO:0000313" key="1">
    <source>
        <dbReference type="EMBL" id="TDC62443.1"/>
    </source>
</evidence>
<dbReference type="Proteomes" id="UP000295345">
    <property type="component" value="Unassembled WGS sequence"/>
</dbReference>
<proteinExistence type="predicted"/>
<name>A0A4R4SLK5_9ACTN</name>
<protein>
    <submittedName>
        <fullName evidence="1">Lipopolysaccharide biosynthesis protein</fullName>
    </submittedName>
</protein>
<gene>
    <name evidence="1" type="ORF">E1283_34030</name>
</gene>
<organism evidence="1 2">
    <name type="scientific">Streptomyces hainanensis</name>
    <dbReference type="NCBI Taxonomy" id="402648"/>
    <lineage>
        <taxon>Bacteria</taxon>
        <taxon>Bacillati</taxon>
        <taxon>Actinomycetota</taxon>
        <taxon>Actinomycetes</taxon>
        <taxon>Kitasatosporales</taxon>
        <taxon>Streptomycetaceae</taxon>
        <taxon>Streptomyces</taxon>
    </lineage>
</organism>
<sequence length="139" mass="14000">MTLGTLLGALLGAGYGLLNDREYASSGYVVVRAVGDTDPAVALGFAQSFGRMATGDAVLDAARREAGLSVADLRGRVRAATSPDAPVIEITGRAARAGDAARAANAVSRALIDVAAEAAAETSAELTELTELTPALSLI</sequence>
<accession>A0A4R4SLK5</accession>
<dbReference type="AlphaFoldDB" id="A0A4R4SLK5"/>
<reference evidence="1 2" key="1">
    <citation type="submission" date="2019-03" db="EMBL/GenBank/DDBJ databases">
        <title>Draft genome sequences of novel Actinobacteria.</title>
        <authorList>
            <person name="Sahin N."/>
            <person name="Ay H."/>
            <person name="Saygin H."/>
        </authorList>
    </citation>
    <scope>NUCLEOTIDE SEQUENCE [LARGE SCALE GENOMIC DNA]</scope>
    <source>
        <strain evidence="1 2">DSM 41900</strain>
    </source>
</reference>
<comment type="caution">
    <text evidence="1">The sequence shown here is derived from an EMBL/GenBank/DDBJ whole genome shotgun (WGS) entry which is preliminary data.</text>
</comment>
<feature type="non-terminal residue" evidence="1">
    <location>
        <position position="139"/>
    </location>
</feature>
<dbReference type="EMBL" id="SMKI01000645">
    <property type="protein sequence ID" value="TDC62443.1"/>
    <property type="molecule type" value="Genomic_DNA"/>
</dbReference>
<keyword evidence="2" id="KW-1185">Reference proteome</keyword>
<evidence type="ECO:0000313" key="2">
    <source>
        <dbReference type="Proteomes" id="UP000295345"/>
    </source>
</evidence>